<dbReference type="AlphaFoldDB" id="V2RHW5"/>
<keyword evidence="5 6" id="KW-0949">S-adenosyl-L-methionine</keyword>
<comment type="function">
    <text evidence="6">Specifically methylates the N4 position of cytidine in position 1402 (C1402) of 16S rRNA.</text>
</comment>
<evidence type="ECO:0000313" key="8">
    <source>
        <dbReference type="Proteomes" id="UP000017429"/>
    </source>
</evidence>
<evidence type="ECO:0000313" key="7">
    <source>
        <dbReference type="EMBL" id="USF24963.1"/>
    </source>
</evidence>
<proteinExistence type="inferred from homology"/>
<dbReference type="RefSeq" id="WP_023276601.1">
    <property type="nucleotide sequence ID" value="NZ_CP097562.1"/>
</dbReference>
<keyword evidence="6" id="KW-0963">Cytoplasm</keyword>
<dbReference type="InterPro" id="IPR029063">
    <property type="entry name" value="SAM-dependent_MTases_sf"/>
</dbReference>
<feature type="binding site" evidence="6">
    <location>
        <position position="104"/>
    </location>
    <ligand>
        <name>S-adenosyl-L-methionine</name>
        <dbReference type="ChEBI" id="CHEBI:59789"/>
    </ligand>
</feature>
<dbReference type="Proteomes" id="UP000017429">
    <property type="component" value="Chromosome"/>
</dbReference>
<dbReference type="OrthoDB" id="9806637at2"/>
<dbReference type="GO" id="GO:0005737">
    <property type="term" value="C:cytoplasm"/>
    <property type="evidence" value="ECO:0007669"/>
    <property type="project" value="UniProtKB-SubCell"/>
</dbReference>
<dbReference type="KEGG" id="msch:N508_002058"/>
<feature type="binding site" evidence="6">
    <location>
        <begin position="30"/>
        <end position="32"/>
    </location>
    <ligand>
        <name>S-adenosyl-L-methionine</name>
        <dbReference type="ChEBI" id="CHEBI:59789"/>
    </ligand>
</feature>
<evidence type="ECO:0000256" key="5">
    <source>
        <dbReference type="ARBA" id="ARBA00022691"/>
    </source>
</evidence>
<comment type="catalytic activity">
    <reaction evidence="6">
        <text>cytidine(1402) in 16S rRNA + S-adenosyl-L-methionine = N(4)-methylcytidine(1402) in 16S rRNA + S-adenosyl-L-homocysteine + H(+)</text>
        <dbReference type="Rhea" id="RHEA:42928"/>
        <dbReference type="Rhea" id="RHEA-COMP:10286"/>
        <dbReference type="Rhea" id="RHEA-COMP:10287"/>
        <dbReference type="ChEBI" id="CHEBI:15378"/>
        <dbReference type="ChEBI" id="CHEBI:57856"/>
        <dbReference type="ChEBI" id="CHEBI:59789"/>
        <dbReference type="ChEBI" id="CHEBI:74506"/>
        <dbReference type="ChEBI" id="CHEBI:82748"/>
        <dbReference type="EC" id="2.1.1.199"/>
    </reaction>
</comment>
<evidence type="ECO:0000256" key="1">
    <source>
        <dbReference type="ARBA" id="ARBA00010396"/>
    </source>
</evidence>
<protein>
    <recommendedName>
        <fullName evidence="6">Ribosomal RNA small subunit methyltransferase H</fullName>
        <ecNumber evidence="6">2.1.1.199</ecNumber>
    </recommendedName>
    <alternativeName>
        <fullName evidence="6">16S rRNA m(4)C1402 methyltransferase</fullName>
    </alternativeName>
    <alternativeName>
        <fullName evidence="6">rRNA (cytosine-N(4)-)-methyltransferase RsmH</fullName>
    </alternativeName>
</protein>
<dbReference type="NCBIfam" id="TIGR00006">
    <property type="entry name" value="16S rRNA (cytosine(1402)-N(4))-methyltransferase RsmH"/>
    <property type="match status" value="1"/>
</dbReference>
<dbReference type="EMBL" id="CP097562">
    <property type="protein sequence ID" value="USF24963.1"/>
    <property type="molecule type" value="Genomic_DNA"/>
</dbReference>
<evidence type="ECO:0000256" key="2">
    <source>
        <dbReference type="ARBA" id="ARBA00022552"/>
    </source>
</evidence>
<dbReference type="InterPro" id="IPR023397">
    <property type="entry name" value="SAM-dep_MeTrfase_MraW_recog"/>
</dbReference>
<dbReference type="SUPFAM" id="SSF81799">
    <property type="entry name" value="Putative methyltransferase TM0872, insert domain"/>
    <property type="match status" value="1"/>
</dbReference>
<dbReference type="GO" id="GO:0070475">
    <property type="term" value="P:rRNA base methylation"/>
    <property type="evidence" value="ECO:0007669"/>
    <property type="project" value="UniProtKB-UniRule"/>
</dbReference>
<feature type="binding site" evidence="6">
    <location>
        <position position="50"/>
    </location>
    <ligand>
        <name>S-adenosyl-L-methionine</name>
        <dbReference type="ChEBI" id="CHEBI:59789"/>
    </ligand>
</feature>
<dbReference type="Pfam" id="PF01795">
    <property type="entry name" value="Methyltransf_5"/>
    <property type="match status" value="1"/>
</dbReference>
<reference evidence="7" key="2">
    <citation type="submission" date="2022-05" db="EMBL/GenBank/DDBJ databases">
        <authorList>
            <person name="Proctor A.L."/>
            <person name="Phillips G.J."/>
            <person name="Wannemuehler M.J."/>
        </authorList>
    </citation>
    <scope>NUCLEOTIDE SEQUENCE</scope>
    <source>
        <strain evidence="7">ASF457</strain>
    </source>
</reference>
<comment type="similarity">
    <text evidence="1 6">Belongs to the methyltransferase superfamily. RsmH family.</text>
</comment>
<dbReference type="PANTHER" id="PTHR11265:SF0">
    <property type="entry name" value="12S RRNA N4-METHYLCYTIDINE METHYLTRANSFERASE"/>
    <property type="match status" value="1"/>
</dbReference>
<name>V2RHW5_9BACT</name>
<evidence type="ECO:0000256" key="3">
    <source>
        <dbReference type="ARBA" id="ARBA00022603"/>
    </source>
</evidence>
<dbReference type="Gene3D" id="3.40.50.150">
    <property type="entry name" value="Vaccinia Virus protein VP39"/>
    <property type="match status" value="1"/>
</dbReference>
<dbReference type="EC" id="2.1.1.199" evidence="6"/>
<reference evidence="7" key="1">
    <citation type="journal article" date="2014" name="Genome Announc.">
        <title>Draft genome sequences of the altered schaedler flora, a defined bacterial community from gnotobiotic mice.</title>
        <authorList>
            <person name="Wannemuehler M.J."/>
            <person name="Overstreet A.M."/>
            <person name="Ward D.V."/>
            <person name="Phillips G.J."/>
        </authorList>
    </citation>
    <scope>NUCLEOTIDE SEQUENCE</scope>
    <source>
        <strain evidence="7">ASF457</strain>
    </source>
</reference>
<feature type="binding site" evidence="6">
    <location>
        <position position="97"/>
    </location>
    <ligand>
        <name>S-adenosyl-L-methionine</name>
        <dbReference type="ChEBI" id="CHEBI:59789"/>
    </ligand>
</feature>
<dbReference type="GO" id="GO:0071424">
    <property type="term" value="F:rRNA (cytosine-N4-)-methyltransferase activity"/>
    <property type="evidence" value="ECO:0007669"/>
    <property type="project" value="UniProtKB-UniRule"/>
</dbReference>
<comment type="subcellular location">
    <subcellularLocation>
        <location evidence="6">Cytoplasm</location>
    </subcellularLocation>
</comment>
<dbReference type="HAMAP" id="MF_01007">
    <property type="entry name" value="16SrRNA_methyltr_H"/>
    <property type="match status" value="1"/>
</dbReference>
<feature type="binding site" evidence="6">
    <location>
        <position position="76"/>
    </location>
    <ligand>
        <name>S-adenosyl-L-methionine</name>
        <dbReference type="ChEBI" id="CHEBI:59789"/>
    </ligand>
</feature>
<dbReference type="eggNOG" id="COG0275">
    <property type="taxonomic scope" value="Bacteria"/>
</dbReference>
<keyword evidence="4 6" id="KW-0808">Transferase</keyword>
<dbReference type="InterPro" id="IPR002903">
    <property type="entry name" value="RsmH"/>
</dbReference>
<accession>V2RHW5</accession>
<keyword evidence="2 6" id="KW-0698">rRNA processing</keyword>
<evidence type="ECO:0000256" key="4">
    <source>
        <dbReference type="ARBA" id="ARBA00022679"/>
    </source>
</evidence>
<gene>
    <name evidence="6 7" type="primary">rsmH</name>
    <name evidence="7" type="ORF">N508_002058</name>
</gene>
<keyword evidence="8" id="KW-1185">Reference proteome</keyword>
<dbReference type="SUPFAM" id="SSF53335">
    <property type="entry name" value="S-adenosyl-L-methionine-dependent methyltransferases"/>
    <property type="match status" value="1"/>
</dbReference>
<dbReference type="PANTHER" id="PTHR11265">
    <property type="entry name" value="S-ADENOSYL-METHYLTRANSFERASE MRAW"/>
    <property type="match status" value="1"/>
</dbReference>
<evidence type="ECO:0000256" key="6">
    <source>
        <dbReference type="HAMAP-Rule" id="MF_01007"/>
    </source>
</evidence>
<organism evidence="7 8">
    <name type="scientific">Mucispirillum schaedleri ASF457</name>
    <dbReference type="NCBI Taxonomy" id="1379858"/>
    <lineage>
        <taxon>Bacteria</taxon>
        <taxon>Pseudomonadati</taxon>
        <taxon>Deferribacterota</taxon>
        <taxon>Deferribacteres</taxon>
        <taxon>Deferribacterales</taxon>
        <taxon>Mucispirillaceae</taxon>
        <taxon>Mucispirillum</taxon>
    </lineage>
</organism>
<sequence length="307" mass="34202">MHISVLYYELIDSLNISADGIYVDCTGGGGGHAGLLLERLGENGRLIIFDRDIDAVARLNSKFAEDRRVEVVHSNFADIDTALLSRNIEKVDGIYADFGVSSFQLQEAERGFSFRKDGPLDMRMDTTCGEPVSEIINTYSESNLSTIIYKYGEERFSRQIASAVIKRRAVKPFAATLDFAEVVKGAIPKKFHKKGINPATKTFQAFRIFVNGELDAVETLMSKVSSLLKTNGRFAAVSFHSLEDRIVKEWLNHYAAPCTCPDSFPVCVCGKEPEMKVITRKPIVPSEKEVMHNPLSRSAKLRVGERI</sequence>
<dbReference type="PIRSF" id="PIRSF004486">
    <property type="entry name" value="MraW"/>
    <property type="match status" value="1"/>
</dbReference>
<keyword evidence="3 6" id="KW-0489">Methyltransferase</keyword>
<reference evidence="7" key="3">
    <citation type="submission" date="2022-06" db="EMBL/GenBank/DDBJ databases">
        <title>Resources to Facilitate Use of the Altered Schaedler Flora (ASF) Mouse Model to Study Microbiome Function.</title>
        <authorList>
            <person name="Proctor A."/>
            <person name="Parvinroo S."/>
            <person name="Richie T."/>
            <person name="Jia X."/>
            <person name="Lee S.T.M."/>
            <person name="Karp P.D."/>
            <person name="Paley S."/>
            <person name="Kostic A.D."/>
            <person name="Pierre J.F."/>
            <person name="Wannemuehler M.J."/>
            <person name="Phillips G.J."/>
        </authorList>
    </citation>
    <scope>NUCLEOTIDE SEQUENCE</scope>
    <source>
        <strain evidence="7">ASF457</strain>
    </source>
</reference>
<dbReference type="Gene3D" id="1.10.150.170">
    <property type="entry name" value="Putative methyltransferase TM0872, insert domain"/>
    <property type="match status" value="1"/>
</dbReference>